<keyword evidence="3" id="KW-1185">Reference proteome</keyword>
<reference evidence="2 3" key="1">
    <citation type="submission" date="2018-01" db="EMBL/GenBank/DDBJ databases">
        <title>Whole genome analyses suggest that Burkholderia sensu lato contains two further novel genera in the rhizoxinica-symbiotica group Mycetohabitans gen. nov., and Trinickia gen. nov.: implications for the evolution of diazotrophy and nodulation in the Burkholderiaceae.</title>
        <authorList>
            <person name="Estrada-de los Santos P."/>
            <person name="Palmer M."/>
            <person name="Chavez-Ramirez B."/>
            <person name="Beukes C."/>
            <person name="Steenkamp E.T."/>
            <person name="Hirsch A.M."/>
            <person name="Manyaka P."/>
            <person name="Maluk M."/>
            <person name="Lafos M."/>
            <person name="Crook M."/>
            <person name="Gross E."/>
            <person name="Simon M.F."/>
            <person name="Bueno dos Reis Junior F."/>
            <person name="Poole P.S."/>
            <person name="Venter S.N."/>
            <person name="James E.K."/>
        </authorList>
    </citation>
    <scope>NUCLEOTIDE SEQUENCE [LARGE SCALE GENOMIC DNA]</scope>
    <source>
        <strain evidence="2 3">GIMN1.004</strain>
    </source>
</reference>
<dbReference type="EMBL" id="PNYA01000003">
    <property type="protein sequence ID" value="PMS22585.1"/>
    <property type="molecule type" value="Genomic_DNA"/>
</dbReference>
<proteinExistence type="predicted"/>
<evidence type="ECO:0000256" key="1">
    <source>
        <dbReference type="SAM" id="MobiDB-lite"/>
    </source>
</evidence>
<sequence>MREMLEPKIGTGTANPAQAKQSPAMRNPGGQLEGLSSFKGPDSGASAGAPRRSGLPGQTLAGAALQTASHLMPPGPGSMLAMAAGHALTASGNQAQTAFAGDSMASSVMGGGNQGDAAVAQHATQAADMIRLQAQMSQIDNEGKIAGMLINQQNEEVSTLATLGNEGTKAMTKAVTGQ</sequence>
<comment type="caution">
    <text evidence="2">The sequence shown here is derived from an EMBL/GenBank/DDBJ whole genome shotgun (WGS) entry which is preliminary data.</text>
</comment>
<organism evidence="2 3">
    <name type="scientific">Trinickia dabaoshanensis</name>
    <dbReference type="NCBI Taxonomy" id="564714"/>
    <lineage>
        <taxon>Bacteria</taxon>
        <taxon>Pseudomonadati</taxon>
        <taxon>Pseudomonadota</taxon>
        <taxon>Betaproteobacteria</taxon>
        <taxon>Burkholderiales</taxon>
        <taxon>Burkholderiaceae</taxon>
        <taxon>Trinickia</taxon>
    </lineage>
</organism>
<name>A0A2N7VZM3_9BURK</name>
<feature type="compositionally biased region" description="Polar residues" evidence="1">
    <location>
        <begin position="12"/>
        <end position="21"/>
    </location>
</feature>
<accession>A0A2N7VZM3</accession>
<protein>
    <submittedName>
        <fullName evidence="2">Uncharacterized protein</fullName>
    </submittedName>
</protein>
<gene>
    <name evidence="2" type="ORF">C0Z18_04500</name>
</gene>
<dbReference type="Proteomes" id="UP000235616">
    <property type="component" value="Unassembled WGS sequence"/>
</dbReference>
<evidence type="ECO:0000313" key="2">
    <source>
        <dbReference type="EMBL" id="PMS22585.1"/>
    </source>
</evidence>
<evidence type="ECO:0000313" key="3">
    <source>
        <dbReference type="Proteomes" id="UP000235616"/>
    </source>
</evidence>
<feature type="region of interest" description="Disordered" evidence="1">
    <location>
        <begin position="1"/>
        <end position="57"/>
    </location>
</feature>
<dbReference type="AlphaFoldDB" id="A0A2N7VZM3"/>